<reference evidence="3 4" key="1">
    <citation type="journal article" date="2018" name="Sci. Rep.">
        <title>Comparative analysis of the Pocillopora damicornis genome highlights role of immune system in coral evolution.</title>
        <authorList>
            <person name="Cunning R."/>
            <person name="Bay R.A."/>
            <person name="Gillette P."/>
            <person name="Baker A.C."/>
            <person name="Traylor-Knowles N."/>
        </authorList>
    </citation>
    <scope>NUCLEOTIDE SEQUENCE [LARGE SCALE GENOMIC DNA]</scope>
    <source>
        <strain evidence="3">RSMAS</strain>
        <tissue evidence="3">Whole animal</tissue>
    </source>
</reference>
<dbReference type="GO" id="GO:0005525">
    <property type="term" value="F:GTP binding"/>
    <property type="evidence" value="ECO:0007669"/>
    <property type="project" value="InterPro"/>
</dbReference>
<dbReference type="Proteomes" id="UP000275408">
    <property type="component" value="Unassembled WGS sequence"/>
</dbReference>
<dbReference type="Gene3D" id="3.40.50.300">
    <property type="entry name" value="P-loop containing nucleotide triphosphate hydrolases"/>
    <property type="match status" value="1"/>
</dbReference>
<dbReference type="GO" id="GO:0003924">
    <property type="term" value="F:GTPase activity"/>
    <property type="evidence" value="ECO:0007669"/>
    <property type="project" value="InterPro"/>
</dbReference>
<name>A0A3M6UU68_POCDA</name>
<gene>
    <name evidence="3" type="ORF">pdam_00010579</name>
</gene>
<feature type="chain" id="PRO_5018091226" description="Guanylate-binding protein N-terminal domain-containing protein" evidence="1">
    <location>
        <begin position="24"/>
        <end position="505"/>
    </location>
</feature>
<dbReference type="InterPro" id="IPR027417">
    <property type="entry name" value="P-loop_NTPase"/>
</dbReference>
<accession>A0A3M6UU68</accession>
<proteinExistence type="predicted"/>
<protein>
    <recommendedName>
        <fullName evidence="2">Guanylate-binding protein N-terminal domain-containing protein</fullName>
    </recommendedName>
</protein>
<comment type="caution">
    <text evidence="3">The sequence shown here is derived from an EMBL/GenBank/DDBJ whole genome shotgun (WGS) entry which is preliminary data.</text>
</comment>
<evidence type="ECO:0000313" key="3">
    <source>
        <dbReference type="EMBL" id="RMX57243.1"/>
    </source>
</evidence>
<sequence length="505" mass="57907">MDLLRSFVLSIHVIFNVCPGVYGGTAQLLLRINPDQKSYELNRGLLKEIAELPAPIQITAVVGDERVGKSLTWNALNYIWTGKNRSSEQVFQTGDSLTRVTRGVWAYVTQRENRSDILLEVEAADIGDDSFVAQIYMFAATISSGFIVLARDYVKDSDLETLNRMARLNEFAFPRTYCDNFPEVKFVVRGGPGGSEDSRSMRNSVLERLTPKYFPRSKITVSHISPVIDREVFKDFGKLSQSNLMTSMENLAAEVEGFPVKRNLEGIPMDGSEVTKLIERLAETISANNGFDFADIYNVIESNICKRSEKNLFGSLLELKSEHIELRKKNISIAFLKQCRLHSAFVSAKDNLERIILRKKSEDMKLILAEYKRKKVERDIEQIAKLKGDFQKIIAEKDRKTEKEREMRQRADQENQVLRMKIDAYMELLKEEMKRGGWLSALREVLLFDEIKNLREDIKRITEPEKTISIQKLSETFIKILGLCSNTLTLALQIREIYRQPVPNQ</sequence>
<evidence type="ECO:0000313" key="4">
    <source>
        <dbReference type="Proteomes" id="UP000275408"/>
    </source>
</evidence>
<keyword evidence="1" id="KW-0732">Signal</keyword>
<keyword evidence="4" id="KW-1185">Reference proteome</keyword>
<organism evidence="3 4">
    <name type="scientific">Pocillopora damicornis</name>
    <name type="common">Cauliflower coral</name>
    <name type="synonym">Millepora damicornis</name>
    <dbReference type="NCBI Taxonomy" id="46731"/>
    <lineage>
        <taxon>Eukaryota</taxon>
        <taxon>Metazoa</taxon>
        <taxon>Cnidaria</taxon>
        <taxon>Anthozoa</taxon>
        <taxon>Hexacorallia</taxon>
        <taxon>Scleractinia</taxon>
        <taxon>Astrocoeniina</taxon>
        <taxon>Pocilloporidae</taxon>
        <taxon>Pocillopora</taxon>
    </lineage>
</organism>
<dbReference type="AlphaFoldDB" id="A0A3M6UU68"/>
<dbReference type="InterPro" id="IPR015894">
    <property type="entry name" value="Guanylate-bd_N"/>
</dbReference>
<dbReference type="SUPFAM" id="SSF52540">
    <property type="entry name" value="P-loop containing nucleoside triphosphate hydrolases"/>
    <property type="match status" value="1"/>
</dbReference>
<feature type="signal peptide" evidence="1">
    <location>
        <begin position="1"/>
        <end position="23"/>
    </location>
</feature>
<dbReference type="Pfam" id="PF02263">
    <property type="entry name" value="GBP"/>
    <property type="match status" value="1"/>
</dbReference>
<dbReference type="OrthoDB" id="5983184at2759"/>
<dbReference type="OMA" id="KVEFTRI"/>
<evidence type="ECO:0000256" key="1">
    <source>
        <dbReference type="SAM" id="SignalP"/>
    </source>
</evidence>
<dbReference type="EMBL" id="RCHS01000689">
    <property type="protein sequence ID" value="RMX57243.1"/>
    <property type="molecule type" value="Genomic_DNA"/>
</dbReference>
<evidence type="ECO:0000259" key="2">
    <source>
        <dbReference type="Pfam" id="PF02263"/>
    </source>
</evidence>
<feature type="domain" description="Guanylate-binding protein N-terminal" evidence="2">
    <location>
        <begin position="37"/>
        <end position="170"/>
    </location>
</feature>